<organism evidence="1 2">
    <name type="scientific">Achromobacter phage vB_AchrS_AchV4</name>
    <dbReference type="NCBI Taxonomy" id="2796514"/>
    <lineage>
        <taxon>Viruses</taxon>
        <taxon>Duplodnaviria</taxon>
        <taxon>Heunggongvirae</taxon>
        <taxon>Uroviricota</taxon>
        <taxon>Caudoviricetes</taxon>
        <taxon>Casjensviridae</taxon>
        <taxon>Gediminasvirus</taxon>
        <taxon>Gediminasvirus AchV4</taxon>
    </lineage>
</organism>
<keyword evidence="2" id="KW-1185">Reference proteome</keyword>
<protein>
    <submittedName>
        <fullName evidence="1">Virion structural protein</fullName>
    </submittedName>
</protein>
<reference evidence="1 2" key="1">
    <citation type="submission" date="2020-11" db="EMBL/GenBank/DDBJ databases">
        <title>Complete Genome Sequence of Achromobacter phage vB_AchrS_AchV4.</title>
        <authorList>
            <person name="Kaliniene L."/>
            <person name="Noreika A."/>
            <person name="Meskys R."/>
        </authorList>
    </citation>
    <scope>NUCLEOTIDE SEQUENCE [LARGE SCALE GENOMIC DNA]</scope>
</reference>
<gene>
    <name evidence="1" type="ORF">AchV4_0019</name>
</gene>
<evidence type="ECO:0000313" key="1">
    <source>
        <dbReference type="EMBL" id="QPZ53244.1"/>
    </source>
</evidence>
<accession>A0A7T3U6M5</accession>
<dbReference type="EMBL" id="MW269554">
    <property type="protein sequence ID" value="QPZ53244.1"/>
    <property type="molecule type" value="Genomic_DNA"/>
</dbReference>
<name>A0A7T3U6M5_9CAUD</name>
<evidence type="ECO:0000313" key="2">
    <source>
        <dbReference type="Proteomes" id="UP000595170"/>
    </source>
</evidence>
<sequence length="516" mass="57410">MQEQSQRIAGARLHSHFDDFYNRIYLLPTSVNFGAVTATTERPVRVWNAYLKPVTMTSIAVANASGVSLVGPALPDTFAGIEFKTYRVVATTNGPAYIDARYTFTFAGVPLASVLAVFGSRAELWDLPPNWRERYDITHEYLTDIFTTRSGKEQRRALRATPRKSLAFTALANGDKLRRFDRLMAAWLKNTFIVPDMTRNVVTITPLDAGTQEVEVDAVPAWIVVGGSVILMQGAKTEARLVEAIAGNKITFTSIAESPWLPGARVHAVLSGRMGPEMRSPRYTDDTAQVAVRFEVAPTSEAEAALPAPAVTWRGTEVFLAKPNYLNPINVTFTYPVEEVDYNRGVTKTFTPINFGTRTWQAEYLAATRAQADALLNTFRRGKGRRGSFYMPTWKDDLPPMDPITVGSFRIRTKGRDAAKLLSGDPVHRNIAVFGADGVTLLFNHVQQIIEVDDERGNDTILVLSNQWTVPLTVDQILRISWMPLWRFASDQLTISWVTDSVARITPTFVSLEDNS</sequence>
<dbReference type="Proteomes" id="UP000595170">
    <property type="component" value="Segment"/>
</dbReference>
<proteinExistence type="predicted"/>